<organism evidence="2 3">
    <name type="scientific">Hibiscus sabdariffa</name>
    <name type="common">roselle</name>
    <dbReference type="NCBI Taxonomy" id="183260"/>
    <lineage>
        <taxon>Eukaryota</taxon>
        <taxon>Viridiplantae</taxon>
        <taxon>Streptophyta</taxon>
        <taxon>Embryophyta</taxon>
        <taxon>Tracheophyta</taxon>
        <taxon>Spermatophyta</taxon>
        <taxon>Magnoliopsida</taxon>
        <taxon>eudicotyledons</taxon>
        <taxon>Gunneridae</taxon>
        <taxon>Pentapetalae</taxon>
        <taxon>rosids</taxon>
        <taxon>malvids</taxon>
        <taxon>Malvales</taxon>
        <taxon>Malvaceae</taxon>
        <taxon>Malvoideae</taxon>
        <taxon>Hibiscus</taxon>
    </lineage>
</organism>
<sequence length="196" mass="21128">MNWASASPNSGSLVSNEDGPNNGIKLQHFIPGPTGHSQTPDSSKCHSDKSCTVKAKPTIKSAQVWKLKKVIASAAKPSHGSDADVVALHASKYVELELLEIRMLNLLVMSILLTTSVQIIGEQHDQLVDDELSFADVEFPTLHNSVKKKGKGRGKGEKNKLDPSSYKLDTLMEGYAAPGEVGRQPRTDAQGVVNLM</sequence>
<dbReference type="EMBL" id="JBBPBN010000006">
    <property type="protein sequence ID" value="KAK9035595.1"/>
    <property type="molecule type" value="Genomic_DNA"/>
</dbReference>
<evidence type="ECO:0000313" key="2">
    <source>
        <dbReference type="EMBL" id="KAK9035595.1"/>
    </source>
</evidence>
<gene>
    <name evidence="2" type="ORF">V6N11_077631</name>
</gene>
<evidence type="ECO:0000256" key="1">
    <source>
        <dbReference type="SAM" id="MobiDB-lite"/>
    </source>
</evidence>
<comment type="caution">
    <text evidence="2">The sequence shown here is derived from an EMBL/GenBank/DDBJ whole genome shotgun (WGS) entry which is preliminary data.</text>
</comment>
<evidence type="ECO:0000313" key="3">
    <source>
        <dbReference type="Proteomes" id="UP001396334"/>
    </source>
</evidence>
<feature type="region of interest" description="Disordered" evidence="1">
    <location>
        <begin position="145"/>
        <end position="164"/>
    </location>
</feature>
<protein>
    <submittedName>
        <fullName evidence="2">Uncharacterized protein</fullName>
    </submittedName>
</protein>
<feature type="region of interest" description="Disordered" evidence="1">
    <location>
        <begin position="24"/>
        <end position="49"/>
    </location>
</feature>
<accession>A0ABR2TDL3</accession>
<keyword evidence="3" id="KW-1185">Reference proteome</keyword>
<dbReference type="Proteomes" id="UP001396334">
    <property type="component" value="Unassembled WGS sequence"/>
</dbReference>
<proteinExistence type="predicted"/>
<reference evidence="2 3" key="1">
    <citation type="journal article" date="2024" name="G3 (Bethesda)">
        <title>Genome assembly of Hibiscus sabdariffa L. provides insights into metabolisms of medicinal natural products.</title>
        <authorList>
            <person name="Kim T."/>
        </authorList>
    </citation>
    <scope>NUCLEOTIDE SEQUENCE [LARGE SCALE GENOMIC DNA]</scope>
    <source>
        <strain evidence="2">TK-2024</strain>
        <tissue evidence="2">Old leaves</tissue>
    </source>
</reference>
<feature type="region of interest" description="Disordered" evidence="1">
    <location>
        <begin position="177"/>
        <end position="196"/>
    </location>
</feature>
<name>A0ABR2TDL3_9ROSI</name>